<dbReference type="CDD" id="cd00167">
    <property type="entry name" value="SANT"/>
    <property type="match status" value="1"/>
</dbReference>
<feature type="compositionally biased region" description="Basic residues" evidence="1">
    <location>
        <begin position="253"/>
        <end position="264"/>
    </location>
</feature>
<name>A0AAE8SVV6_9PEZI</name>
<dbReference type="EMBL" id="ONZQ02000007">
    <property type="protein sequence ID" value="SPO03180.1"/>
    <property type="molecule type" value="Genomic_DNA"/>
</dbReference>
<feature type="compositionally biased region" description="Gly residues" evidence="1">
    <location>
        <begin position="1"/>
        <end position="10"/>
    </location>
</feature>
<reference evidence="2" key="1">
    <citation type="submission" date="2018-03" db="EMBL/GenBank/DDBJ databases">
        <authorList>
            <person name="Guldener U."/>
        </authorList>
    </citation>
    <scope>NUCLEOTIDE SEQUENCE</scope>
</reference>
<protein>
    <recommendedName>
        <fullName evidence="4">Myb-like domain-containing protein</fullName>
    </recommendedName>
</protein>
<evidence type="ECO:0000313" key="3">
    <source>
        <dbReference type="Proteomes" id="UP001187682"/>
    </source>
</evidence>
<proteinExistence type="predicted"/>
<feature type="compositionally biased region" description="Polar residues" evidence="1">
    <location>
        <begin position="14"/>
        <end position="24"/>
    </location>
</feature>
<dbReference type="Proteomes" id="UP001187682">
    <property type="component" value="Unassembled WGS sequence"/>
</dbReference>
<feature type="region of interest" description="Disordered" evidence="1">
    <location>
        <begin position="1"/>
        <end position="280"/>
    </location>
</feature>
<evidence type="ECO:0008006" key="4">
    <source>
        <dbReference type="Google" id="ProtNLM"/>
    </source>
</evidence>
<keyword evidence="3" id="KW-1185">Reference proteome</keyword>
<dbReference type="AlphaFoldDB" id="A0AAE8SVV6"/>
<evidence type="ECO:0000256" key="1">
    <source>
        <dbReference type="SAM" id="MobiDB-lite"/>
    </source>
</evidence>
<dbReference type="InterPro" id="IPR001005">
    <property type="entry name" value="SANT/Myb"/>
</dbReference>
<sequence length="394" mass="43662">MEDGGKGGGAVESSPETQGTSVNTAIVIPEDEDEDEDDSGEEEDKEDDRQHDTVLITPLAIDPLENHASGIPEGEPRFNGAEILEGGLEDPTSAIEPNARVEPPDPLSAPSQASSDTPAPERRHTDKEADEADTTDGHGTADTSGMECDSPVQLPSPPRYKFRLSPCARRSVRRFGDRARGQGGGPTPRWRGPLHQDSDSSDNESTRVLGEAEDEDYNPSHTEADPPLRKRRKISPRPCRSAIGEAEEDGSRRPSRVRRTRKRITTRDSFEGGPAPHPVRATYQQWPLQDVLLKRVMDDGRTVFQLQFTWDSCPQHHRNAHGTEHAETSGHGTKTRSRRGKGSMFTAEEDELLVRLKGGQLAWDEIHERFSRKFPGRSRGSLQVRYCTKLKRSS</sequence>
<feature type="compositionally biased region" description="Acidic residues" evidence="1">
    <location>
        <begin position="29"/>
        <end position="46"/>
    </location>
</feature>
<evidence type="ECO:0000313" key="2">
    <source>
        <dbReference type="EMBL" id="SPO03180.1"/>
    </source>
</evidence>
<gene>
    <name evidence="2" type="ORF">DNG_05862</name>
</gene>
<organism evidence="2 3">
    <name type="scientific">Cephalotrichum gorgonifer</name>
    <dbReference type="NCBI Taxonomy" id="2041049"/>
    <lineage>
        <taxon>Eukaryota</taxon>
        <taxon>Fungi</taxon>
        <taxon>Dikarya</taxon>
        <taxon>Ascomycota</taxon>
        <taxon>Pezizomycotina</taxon>
        <taxon>Sordariomycetes</taxon>
        <taxon>Hypocreomycetidae</taxon>
        <taxon>Microascales</taxon>
        <taxon>Microascaceae</taxon>
        <taxon>Cephalotrichum</taxon>
    </lineage>
</organism>
<feature type="region of interest" description="Disordered" evidence="1">
    <location>
        <begin position="317"/>
        <end position="343"/>
    </location>
</feature>
<accession>A0AAE8SVV6</accession>
<comment type="caution">
    <text evidence="2">The sequence shown here is derived from an EMBL/GenBank/DDBJ whole genome shotgun (WGS) entry which is preliminary data.</text>
</comment>